<feature type="transmembrane region" description="Helical" evidence="3">
    <location>
        <begin position="218"/>
        <end position="236"/>
    </location>
</feature>
<accession>A0ABQ5S9Y4</accession>
<evidence type="ECO:0000256" key="2">
    <source>
        <dbReference type="ARBA" id="ARBA00022640"/>
    </source>
</evidence>
<dbReference type="PANTHER" id="PTHR34214:SF3">
    <property type="entry name" value="PROTEIN CONSERVED IN THE GREEN LINEAGE AND DIATOMS 27, CHLOROPLASTIC"/>
    <property type="match status" value="1"/>
</dbReference>
<name>A0ABQ5S9Y4_9CHLO</name>
<dbReference type="InterPro" id="IPR009631">
    <property type="entry name" value="CGLD27-like"/>
</dbReference>
<dbReference type="Pfam" id="PF06799">
    <property type="entry name" value="CGLD27-like"/>
    <property type="match status" value="1"/>
</dbReference>
<evidence type="ECO:0000313" key="4">
    <source>
        <dbReference type="EMBL" id="GLI66737.1"/>
    </source>
</evidence>
<keyword evidence="3" id="KW-1133">Transmembrane helix</keyword>
<proteinExistence type="predicted"/>
<evidence type="ECO:0000256" key="3">
    <source>
        <dbReference type="SAM" id="Phobius"/>
    </source>
</evidence>
<gene>
    <name evidence="4" type="ORF">VaNZ11_010679</name>
</gene>
<feature type="transmembrane region" description="Helical" evidence="3">
    <location>
        <begin position="112"/>
        <end position="129"/>
    </location>
</feature>
<protein>
    <submittedName>
        <fullName evidence="4">Uncharacterized protein</fullName>
    </submittedName>
</protein>
<keyword evidence="3" id="KW-0812">Transmembrane</keyword>
<dbReference type="PANTHER" id="PTHR34214">
    <property type="match status" value="1"/>
</dbReference>
<evidence type="ECO:0000256" key="1">
    <source>
        <dbReference type="ARBA" id="ARBA00004474"/>
    </source>
</evidence>
<sequence length="314" mass="34498">MVPRFTNPNRSAGTCLLRMRPTAAEMRHQCDGRLKRFMEPRCLLRPSAPRRVVVTHASPEKSSTDEMKGGLDPYLEVSVPKDQRPVNQLAELKQDPLYSWGALEQGDYVKRLTGVYAFFFAFVGGPIAYQTFEPTVQPLEWFLSGTTGALVVVAVVVIRIYLGWSYVGDRLLSAAVPYEETGWYDGEVFVKPPEVLMRDRLLGTYEVKPVLSKLRSTLLGSAGLLFLTAVLLFGLIKAGSDSDGMYGRGAARVPRQVLADGVLYSPRVSDLSQLVTDDEAAAAEAEAQGSIPGYCGDRALRAFAGGQYCAKFDR</sequence>
<dbReference type="EMBL" id="BSDZ01000039">
    <property type="protein sequence ID" value="GLI66737.1"/>
    <property type="molecule type" value="Genomic_DNA"/>
</dbReference>
<comment type="caution">
    <text evidence="4">The sequence shown here is derived from an EMBL/GenBank/DDBJ whole genome shotgun (WGS) entry which is preliminary data.</text>
</comment>
<dbReference type="Proteomes" id="UP001165090">
    <property type="component" value="Unassembled WGS sequence"/>
</dbReference>
<keyword evidence="5" id="KW-1185">Reference proteome</keyword>
<reference evidence="4 5" key="1">
    <citation type="journal article" date="2023" name="IScience">
        <title>Expanded male sex-determining region conserved during the evolution of homothallism in the green alga Volvox.</title>
        <authorList>
            <person name="Yamamoto K."/>
            <person name="Matsuzaki R."/>
            <person name="Mahakham W."/>
            <person name="Heman W."/>
            <person name="Sekimoto H."/>
            <person name="Kawachi M."/>
            <person name="Minakuchi Y."/>
            <person name="Toyoda A."/>
            <person name="Nozaki H."/>
        </authorList>
    </citation>
    <scope>NUCLEOTIDE SEQUENCE [LARGE SCALE GENOMIC DNA]</scope>
    <source>
        <strain evidence="4 5">NIES-4468</strain>
    </source>
</reference>
<keyword evidence="3" id="KW-0472">Membrane</keyword>
<organism evidence="4 5">
    <name type="scientific">Volvox africanus</name>
    <dbReference type="NCBI Taxonomy" id="51714"/>
    <lineage>
        <taxon>Eukaryota</taxon>
        <taxon>Viridiplantae</taxon>
        <taxon>Chlorophyta</taxon>
        <taxon>core chlorophytes</taxon>
        <taxon>Chlorophyceae</taxon>
        <taxon>CS clade</taxon>
        <taxon>Chlamydomonadales</taxon>
        <taxon>Volvocaceae</taxon>
        <taxon>Volvox</taxon>
    </lineage>
</organism>
<comment type="subcellular location">
    <subcellularLocation>
        <location evidence="1">Plastid</location>
    </subcellularLocation>
</comment>
<feature type="transmembrane region" description="Helical" evidence="3">
    <location>
        <begin position="141"/>
        <end position="162"/>
    </location>
</feature>
<keyword evidence="2" id="KW-0934">Plastid</keyword>
<evidence type="ECO:0000313" key="5">
    <source>
        <dbReference type="Proteomes" id="UP001165090"/>
    </source>
</evidence>